<evidence type="ECO:0000313" key="2">
    <source>
        <dbReference type="Proteomes" id="UP001157502"/>
    </source>
</evidence>
<reference evidence="1" key="1">
    <citation type="submission" date="2021-05" db="EMBL/GenBank/DDBJ databases">
        <authorList>
            <person name="Pan Q."/>
            <person name="Jouanno E."/>
            <person name="Zahm M."/>
            <person name="Klopp C."/>
            <person name="Cabau C."/>
            <person name="Louis A."/>
            <person name="Berthelot C."/>
            <person name="Parey E."/>
            <person name="Roest Crollius H."/>
            <person name="Montfort J."/>
            <person name="Robinson-Rechavi M."/>
            <person name="Bouchez O."/>
            <person name="Lampietro C."/>
            <person name="Lopez Roques C."/>
            <person name="Donnadieu C."/>
            <person name="Postlethwait J."/>
            <person name="Bobe J."/>
            <person name="Dillon D."/>
            <person name="Chandos A."/>
            <person name="von Hippel F."/>
            <person name="Guiguen Y."/>
        </authorList>
    </citation>
    <scope>NUCLEOTIDE SEQUENCE</scope>
    <source>
        <strain evidence="1">YG-Jan2019</strain>
    </source>
</reference>
<dbReference type="EMBL" id="CM055734">
    <property type="protein sequence ID" value="KAJ8009262.1"/>
    <property type="molecule type" value="Genomic_DNA"/>
</dbReference>
<keyword evidence="2" id="KW-1185">Reference proteome</keyword>
<proteinExistence type="predicted"/>
<evidence type="ECO:0000313" key="1">
    <source>
        <dbReference type="EMBL" id="KAJ8009262.1"/>
    </source>
</evidence>
<comment type="caution">
    <text evidence="1">The sequence shown here is derived from an EMBL/GenBank/DDBJ whole genome shotgun (WGS) entry which is preliminary data.</text>
</comment>
<sequence length="91" mass="9933">MAVEGDTFIAKVVTHFMSRNCLSPRWSKLLLKTANSRHTVTEVEGLWCLSRYSFDLENTCSSGVPVGTPKCLAERPGRGSARANPPSGSYT</sequence>
<gene>
    <name evidence="1" type="ORF">DPEC_G00087070</name>
</gene>
<dbReference type="Proteomes" id="UP001157502">
    <property type="component" value="Chromosome 7"/>
</dbReference>
<accession>A0ACC2H0B2</accession>
<name>A0ACC2H0B2_DALPE</name>
<organism evidence="1 2">
    <name type="scientific">Dallia pectoralis</name>
    <name type="common">Alaska blackfish</name>
    <dbReference type="NCBI Taxonomy" id="75939"/>
    <lineage>
        <taxon>Eukaryota</taxon>
        <taxon>Metazoa</taxon>
        <taxon>Chordata</taxon>
        <taxon>Craniata</taxon>
        <taxon>Vertebrata</taxon>
        <taxon>Euteleostomi</taxon>
        <taxon>Actinopterygii</taxon>
        <taxon>Neopterygii</taxon>
        <taxon>Teleostei</taxon>
        <taxon>Protacanthopterygii</taxon>
        <taxon>Esociformes</taxon>
        <taxon>Umbridae</taxon>
        <taxon>Dallia</taxon>
    </lineage>
</organism>
<protein>
    <submittedName>
        <fullName evidence="1">Uncharacterized protein</fullName>
    </submittedName>
</protein>